<protein>
    <submittedName>
        <fullName evidence="1">Uncharacterized protein</fullName>
    </submittedName>
</protein>
<reference evidence="1" key="1">
    <citation type="journal article" date="2022" name="bioRxiv">
        <title>Population genetic analysis of Ophidiomyces ophidiicola, the causative agent of snake fungal disease, indicates recent introductions to the USA.</title>
        <authorList>
            <person name="Ladner J.T."/>
            <person name="Palmer J.M."/>
            <person name="Ettinger C.L."/>
            <person name="Stajich J.E."/>
            <person name="Farrell T.M."/>
            <person name="Glorioso B.M."/>
            <person name="Lawson B."/>
            <person name="Price S.J."/>
            <person name="Stengle A.G."/>
            <person name="Grear D.A."/>
            <person name="Lorch J.M."/>
        </authorList>
    </citation>
    <scope>NUCLEOTIDE SEQUENCE</scope>
    <source>
        <strain evidence="1">NWHC 24266-5</strain>
    </source>
</reference>
<gene>
    <name evidence="1" type="ORF">LOY88_003875</name>
</gene>
<sequence>MPFRFSELLTKKDRERIYFDGGLPLSKRETRLERLEVSRRRLEAFIGSTRPGFTDHTLRTKPLLATPQMVFGHHLPPKRVPTLPENPFIVPGVLEDLKGRWDRHTIKTFVDPAPSNILHGVHGFVWEDITAIVPGEADIFCARAASESGAAVLTGDSDLLVHDLGPSGSVIFFSSVESIEDNVDNERPKIRAMQIRPREVARKLGIRSIQRFAFELKRDPYLSFGKIVQRAKENTGGVENNASYLAFLEEYTFINEDIEDNIQGLDPRISELYLQLTHAGLHPENQPLAIYLPMLLENHFRRCAWREGSEIRAIAFSLLNFSATVGDKRDTILEYSRRGTRVSSTPIKLLSEDELISLIVTLNKRLQSLFMRCSGASILAWKMFALEEIFLHKDKDDWPSPGHLGRFLETGHRGEMLDWDDIHLNAQFQSILYSLRILKQAVGSSALQAPLALKNKIPLLQKFLYELPPMRMLSHSISDISTHEPMPRESVKHTLFVLFSGQKQDCDAQTPELGEPVQDHGNNRISTGHNARTETTCTSRRKQGGQPVVTGQAVKLAKHTTNLFDILGDMDALEY</sequence>
<evidence type="ECO:0000313" key="1">
    <source>
        <dbReference type="EMBL" id="KAI2385786.1"/>
    </source>
</evidence>
<dbReference type="EMBL" id="JALBCA010000054">
    <property type="protein sequence ID" value="KAI2385786.1"/>
    <property type="molecule type" value="Genomic_DNA"/>
</dbReference>
<name>A0ACB8UV55_9EURO</name>
<proteinExistence type="predicted"/>
<accession>A0ACB8UV55</accession>
<comment type="caution">
    <text evidence="1">The sequence shown here is derived from an EMBL/GenBank/DDBJ whole genome shotgun (WGS) entry which is preliminary data.</text>
</comment>
<organism evidence="1">
    <name type="scientific">Ophidiomyces ophidiicola</name>
    <dbReference type="NCBI Taxonomy" id="1387563"/>
    <lineage>
        <taxon>Eukaryota</taxon>
        <taxon>Fungi</taxon>
        <taxon>Dikarya</taxon>
        <taxon>Ascomycota</taxon>
        <taxon>Pezizomycotina</taxon>
        <taxon>Eurotiomycetes</taxon>
        <taxon>Eurotiomycetidae</taxon>
        <taxon>Onygenales</taxon>
        <taxon>Onygenaceae</taxon>
        <taxon>Ophidiomyces</taxon>
    </lineage>
</organism>